<dbReference type="EMBL" id="JADFTS010000007">
    <property type="protein sequence ID" value="KAF9597652.1"/>
    <property type="molecule type" value="Genomic_DNA"/>
</dbReference>
<sequence length="126" mass="13976">MPSFSSSVQLLLLCLFFCFSTCHLRVEEAAAAVNVTSISKVQDAKNFQVYYGQTFKVIKNRMDGKSYLLIQLLGLLGSLKGITSDKVTSQCVLKSSMEGEIQLINKTDAQQLNQFAAHFISNTDEQ</sequence>
<dbReference type="PANTHER" id="PTHR38360">
    <property type="entry name" value="OS03G0120000 PROTEIN"/>
    <property type="match status" value="1"/>
</dbReference>
<feature type="signal peptide" evidence="1">
    <location>
        <begin position="1"/>
        <end position="24"/>
    </location>
</feature>
<dbReference type="Proteomes" id="UP000631114">
    <property type="component" value="Unassembled WGS sequence"/>
</dbReference>
<protein>
    <submittedName>
        <fullName evidence="2">Uncharacterized protein</fullName>
    </submittedName>
</protein>
<evidence type="ECO:0000256" key="1">
    <source>
        <dbReference type="SAM" id="SignalP"/>
    </source>
</evidence>
<feature type="chain" id="PRO_5033023618" evidence="1">
    <location>
        <begin position="25"/>
        <end position="126"/>
    </location>
</feature>
<dbReference type="AlphaFoldDB" id="A0A835LM73"/>
<dbReference type="PANTHER" id="PTHR38360:SF1">
    <property type="entry name" value="F12P19.7"/>
    <property type="match status" value="1"/>
</dbReference>
<comment type="caution">
    <text evidence="2">The sequence shown here is derived from an EMBL/GenBank/DDBJ whole genome shotgun (WGS) entry which is preliminary data.</text>
</comment>
<evidence type="ECO:0000313" key="3">
    <source>
        <dbReference type="Proteomes" id="UP000631114"/>
    </source>
</evidence>
<evidence type="ECO:0000313" key="2">
    <source>
        <dbReference type="EMBL" id="KAF9597652.1"/>
    </source>
</evidence>
<proteinExistence type="predicted"/>
<dbReference type="OrthoDB" id="409848at2759"/>
<reference evidence="2 3" key="1">
    <citation type="submission" date="2020-10" db="EMBL/GenBank/DDBJ databases">
        <title>The Coptis chinensis genome and diversification of protoberbering-type alkaloids.</title>
        <authorList>
            <person name="Wang B."/>
            <person name="Shu S."/>
            <person name="Song C."/>
            <person name="Liu Y."/>
        </authorList>
    </citation>
    <scope>NUCLEOTIDE SEQUENCE [LARGE SCALE GENOMIC DNA]</scope>
    <source>
        <strain evidence="2">HL-2020</strain>
        <tissue evidence="2">Leaf</tissue>
    </source>
</reference>
<gene>
    <name evidence="2" type="ORF">IFM89_020412</name>
</gene>
<organism evidence="2 3">
    <name type="scientific">Coptis chinensis</name>
    <dbReference type="NCBI Taxonomy" id="261450"/>
    <lineage>
        <taxon>Eukaryota</taxon>
        <taxon>Viridiplantae</taxon>
        <taxon>Streptophyta</taxon>
        <taxon>Embryophyta</taxon>
        <taxon>Tracheophyta</taxon>
        <taxon>Spermatophyta</taxon>
        <taxon>Magnoliopsida</taxon>
        <taxon>Ranunculales</taxon>
        <taxon>Ranunculaceae</taxon>
        <taxon>Coptidoideae</taxon>
        <taxon>Coptis</taxon>
    </lineage>
</organism>
<name>A0A835LM73_9MAGN</name>
<keyword evidence="1" id="KW-0732">Signal</keyword>
<accession>A0A835LM73</accession>
<keyword evidence="3" id="KW-1185">Reference proteome</keyword>